<comment type="caution">
    <text evidence="2">The sequence shown here is derived from an EMBL/GenBank/DDBJ whole genome shotgun (WGS) entry which is preliminary data.</text>
</comment>
<gene>
    <name evidence="2" type="ORF">Nepgr_018696</name>
</gene>
<protein>
    <submittedName>
        <fullName evidence="2">Uncharacterized protein</fullName>
    </submittedName>
</protein>
<dbReference type="AlphaFoldDB" id="A0AAD3STY0"/>
<feature type="compositionally biased region" description="Polar residues" evidence="1">
    <location>
        <begin position="47"/>
        <end position="81"/>
    </location>
</feature>
<dbReference type="Proteomes" id="UP001279734">
    <property type="component" value="Unassembled WGS sequence"/>
</dbReference>
<evidence type="ECO:0000313" key="2">
    <source>
        <dbReference type="EMBL" id="GMH16855.1"/>
    </source>
</evidence>
<keyword evidence="3" id="KW-1185">Reference proteome</keyword>
<evidence type="ECO:0000313" key="3">
    <source>
        <dbReference type="Proteomes" id="UP001279734"/>
    </source>
</evidence>
<dbReference type="EMBL" id="BSYO01000017">
    <property type="protein sequence ID" value="GMH16855.1"/>
    <property type="molecule type" value="Genomic_DNA"/>
</dbReference>
<name>A0AAD3STY0_NEPGR</name>
<accession>A0AAD3STY0</accession>
<feature type="region of interest" description="Disordered" evidence="1">
    <location>
        <begin position="47"/>
        <end position="142"/>
    </location>
</feature>
<evidence type="ECO:0000256" key="1">
    <source>
        <dbReference type="SAM" id="MobiDB-lite"/>
    </source>
</evidence>
<organism evidence="2 3">
    <name type="scientific">Nepenthes gracilis</name>
    <name type="common">Slender pitcher plant</name>
    <dbReference type="NCBI Taxonomy" id="150966"/>
    <lineage>
        <taxon>Eukaryota</taxon>
        <taxon>Viridiplantae</taxon>
        <taxon>Streptophyta</taxon>
        <taxon>Embryophyta</taxon>
        <taxon>Tracheophyta</taxon>
        <taxon>Spermatophyta</taxon>
        <taxon>Magnoliopsida</taxon>
        <taxon>eudicotyledons</taxon>
        <taxon>Gunneridae</taxon>
        <taxon>Pentapetalae</taxon>
        <taxon>Caryophyllales</taxon>
        <taxon>Nepenthaceae</taxon>
        <taxon>Nepenthes</taxon>
    </lineage>
</organism>
<sequence>MKSDTLMPLLSIERVPRTQVRLHPHFRHPPADSSPLRALPSMATAATTLSPNANGGLENISQCSKSQGFVAQSKTPKRNASNPPPGRPSVQSPQRSDNRKSNLANVHPRGRPNSSSDYSSIIKLHVASKDRSPISPRSTDSS</sequence>
<reference evidence="2" key="1">
    <citation type="submission" date="2023-05" db="EMBL/GenBank/DDBJ databases">
        <title>Nepenthes gracilis genome sequencing.</title>
        <authorList>
            <person name="Fukushima K."/>
        </authorList>
    </citation>
    <scope>NUCLEOTIDE SEQUENCE</scope>
    <source>
        <strain evidence="2">SING2019-196</strain>
    </source>
</reference>
<proteinExistence type="predicted"/>